<dbReference type="InterPro" id="IPR050229">
    <property type="entry name" value="GlpE_sulfurtransferase"/>
</dbReference>
<sequence>MKEIAFDAFYQLYQNEKLSLVDVREAEEFQTLHLEGAQNLPLSQLADIYDQMDKDLLHYVICKSGMRSARACQFLAEQGYDVINVQGGMTAFENL</sequence>
<dbReference type="CDD" id="cd00158">
    <property type="entry name" value="RHOD"/>
    <property type="match status" value="1"/>
</dbReference>
<dbReference type="SUPFAM" id="SSF52821">
    <property type="entry name" value="Rhodanese/Cell cycle control phosphatase"/>
    <property type="match status" value="1"/>
</dbReference>
<dbReference type="PATRIC" id="fig|1303.78.peg.1043"/>
<dbReference type="Proteomes" id="UP000070678">
    <property type="component" value="Unassembled WGS sequence"/>
</dbReference>
<dbReference type="PANTHER" id="PTHR43031:SF17">
    <property type="entry name" value="SULFURTRANSFERASE YTWF-RELATED"/>
    <property type="match status" value="1"/>
</dbReference>
<dbReference type="InterPro" id="IPR036873">
    <property type="entry name" value="Rhodanese-like_dom_sf"/>
</dbReference>
<dbReference type="OrthoDB" id="9800872at2"/>
<comment type="caution">
    <text evidence="2">The sequence shown here is derived from an EMBL/GenBank/DDBJ whole genome shotgun (WGS) entry which is preliminary data.</text>
</comment>
<dbReference type="AlphaFoldDB" id="A0A139NYD7"/>
<dbReference type="EMBL" id="LQNX01000057">
    <property type="protein sequence ID" value="KXT80931.1"/>
    <property type="molecule type" value="Genomic_DNA"/>
</dbReference>
<feature type="domain" description="Rhodanese" evidence="1">
    <location>
        <begin position="14"/>
        <end position="94"/>
    </location>
</feature>
<evidence type="ECO:0000313" key="2">
    <source>
        <dbReference type="EMBL" id="KXT80931.1"/>
    </source>
</evidence>
<dbReference type="PANTHER" id="PTHR43031">
    <property type="entry name" value="FAD-DEPENDENT OXIDOREDUCTASE"/>
    <property type="match status" value="1"/>
</dbReference>
<dbReference type="Gene3D" id="3.40.250.10">
    <property type="entry name" value="Rhodanese-like domain"/>
    <property type="match status" value="1"/>
</dbReference>
<protein>
    <submittedName>
        <fullName evidence="2">Rhodanese-like domain protein</fullName>
    </submittedName>
</protein>
<evidence type="ECO:0000259" key="1">
    <source>
        <dbReference type="PROSITE" id="PS50206"/>
    </source>
</evidence>
<proteinExistence type="predicted"/>
<dbReference type="Pfam" id="PF00581">
    <property type="entry name" value="Rhodanese"/>
    <property type="match status" value="1"/>
</dbReference>
<gene>
    <name evidence="2" type="ORF">SORDD15_00981</name>
</gene>
<name>A0A139NYD7_STROR</name>
<dbReference type="SMART" id="SM00450">
    <property type="entry name" value="RHOD"/>
    <property type="match status" value="1"/>
</dbReference>
<reference evidence="2 3" key="1">
    <citation type="submission" date="2016-01" db="EMBL/GenBank/DDBJ databases">
        <title>Highly variable Streptococcus oralis are common among viridans streptococci isolated from primates.</title>
        <authorList>
            <person name="Denapaite D."/>
            <person name="Rieger M."/>
            <person name="Koendgen S."/>
            <person name="Brueckner R."/>
            <person name="Ochigava I."/>
            <person name="Kappeler P."/>
            <person name="Maetz-Rensing K."/>
            <person name="Leendertz F."/>
            <person name="Hakenbeck R."/>
        </authorList>
    </citation>
    <scope>NUCLEOTIDE SEQUENCE [LARGE SCALE GENOMIC DNA]</scope>
    <source>
        <strain evidence="2 3">DD15</strain>
    </source>
</reference>
<accession>A0A139NYD7</accession>
<evidence type="ECO:0000313" key="3">
    <source>
        <dbReference type="Proteomes" id="UP000070678"/>
    </source>
</evidence>
<organism evidence="2 3">
    <name type="scientific">Streptococcus oralis</name>
    <dbReference type="NCBI Taxonomy" id="1303"/>
    <lineage>
        <taxon>Bacteria</taxon>
        <taxon>Bacillati</taxon>
        <taxon>Bacillota</taxon>
        <taxon>Bacilli</taxon>
        <taxon>Lactobacillales</taxon>
        <taxon>Streptococcaceae</taxon>
        <taxon>Streptococcus</taxon>
    </lineage>
</organism>
<dbReference type="RefSeq" id="WP_061415064.1">
    <property type="nucleotide sequence ID" value="NZ_KQ969521.1"/>
</dbReference>
<dbReference type="InterPro" id="IPR001763">
    <property type="entry name" value="Rhodanese-like_dom"/>
</dbReference>
<dbReference type="PROSITE" id="PS50206">
    <property type="entry name" value="RHODANESE_3"/>
    <property type="match status" value="1"/>
</dbReference>